<gene>
    <name evidence="2" type="ORF">E1B28_000791</name>
</gene>
<dbReference type="RefSeq" id="XP_043015361.1">
    <property type="nucleotide sequence ID" value="XM_043146658.1"/>
</dbReference>
<proteinExistence type="predicted"/>
<dbReference type="InterPro" id="IPR012337">
    <property type="entry name" value="RNaseH-like_sf"/>
</dbReference>
<dbReference type="AlphaFoldDB" id="A0A9P8AEH9"/>
<dbReference type="EMBL" id="CM032181">
    <property type="protein sequence ID" value="KAG7098891.1"/>
    <property type="molecule type" value="Genomic_DNA"/>
</dbReference>
<sequence length="366" mass="41062">MICVWPDTRQSQNGLSAVSSEVVTIILMDNACWTYLAQTIKVVKPVVDMIGDCESRQATLADCMLQLLSTTRTLSEMRCEGNKDPAFLNHARAVFDKRFHKIATPIHKLTLFLHPLCHQLAICDRVGFTLADIKKTALGLAKKWKWSLDKAMQLSNDLECYYQCKDPFAGGTGNAREWWKSLPIQAIKYPLKSLAIIIHSIVPHSAEGERLFSRLGGVQTPKQNSLSVLVFEKLAVVRNHLSNQLTIREKVPAKSTHCKHAHMHTAEGPTITSAVVEDLEDSMTWKPPLDSSDTTPDPTQGSTDETPVDTAFKDLEKELEDEQSVFGGDLYEDGPSITSGDVFNLMKLERLLRVLHQQLMLRRLRL</sequence>
<dbReference type="GeneID" id="66069867"/>
<reference evidence="2" key="1">
    <citation type="journal article" date="2021" name="Genome Biol. Evol.">
        <title>The assembled and annotated genome of the fairy-ring fungus Marasmius oreades.</title>
        <authorList>
            <person name="Hiltunen M."/>
            <person name="Ament-Velasquez S.L."/>
            <person name="Johannesson H."/>
        </authorList>
    </citation>
    <scope>NUCLEOTIDE SEQUENCE</scope>
    <source>
        <strain evidence="2">03SP1</strain>
    </source>
</reference>
<evidence type="ECO:0008006" key="4">
    <source>
        <dbReference type="Google" id="ProtNLM"/>
    </source>
</evidence>
<dbReference type="Proteomes" id="UP001049176">
    <property type="component" value="Chromosome 1"/>
</dbReference>
<feature type="compositionally biased region" description="Low complexity" evidence="1">
    <location>
        <begin position="287"/>
        <end position="304"/>
    </location>
</feature>
<comment type="caution">
    <text evidence="2">The sequence shown here is derived from an EMBL/GenBank/DDBJ whole genome shotgun (WGS) entry which is preliminary data.</text>
</comment>
<dbReference type="OrthoDB" id="3226942at2759"/>
<dbReference type="SUPFAM" id="SSF53098">
    <property type="entry name" value="Ribonuclease H-like"/>
    <property type="match status" value="1"/>
</dbReference>
<feature type="region of interest" description="Disordered" evidence="1">
    <location>
        <begin position="283"/>
        <end position="307"/>
    </location>
</feature>
<protein>
    <recommendedName>
        <fullName evidence="4">HAT C-terminal dimerisation domain-containing protein</fullName>
    </recommendedName>
</protein>
<evidence type="ECO:0000313" key="3">
    <source>
        <dbReference type="Proteomes" id="UP001049176"/>
    </source>
</evidence>
<evidence type="ECO:0000313" key="2">
    <source>
        <dbReference type="EMBL" id="KAG7098891.1"/>
    </source>
</evidence>
<organism evidence="2 3">
    <name type="scientific">Marasmius oreades</name>
    <name type="common">fairy-ring Marasmius</name>
    <dbReference type="NCBI Taxonomy" id="181124"/>
    <lineage>
        <taxon>Eukaryota</taxon>
        <taxon>Fungi</taxon>
        <taxon>Dikarya</taxon>
        <taxon>Basidiomycota</taxon>
        <taxon>Agaricomycotina</taxon>
        <taxon>Agaricomycetes</taxon>
        <taxon>Agaricomycetidae</taxon>
        <taxon>Agaricales</taxon>
        <taxon>Marasmiineae</taxon>
        <taxon>Marasmiaceae</taxon>
        <taxon>Marasmius</taxon>
    </lineage>
</organism>
<accession>A0A9P8AEH9</accession>
<name>A0A9P8AEH9_9AGAR</name>
<keyword evidence="3" id="KW-1185">Reference proteome</keyword>
<evidence type="ECO:0000256" key="1">
    <source>
        <dbReference type="SAM" id="MobiDB-lite"/>
    </source>
</evidence>
<dbReference type="KEGG" id="more:E1B28_000791"/>